<reference evidence="17 18" key="1">
    <citation type="journal article" date="2016" name="Nat. Commun.">
        <title>Thousands of microbial genomes shed light on interconnected biogeochemical processes in an aquifer system.</title>
        <authorList>
            <person name="Anantharaman K."/>
            <person name="Brown C.T."/>
            <person name="Hug L.A."/>
            <person name="Sharon I."/>
            <person name="Castelle C.J."/>
            <person name="Probst A.J."/>
            <person name="Thomas B.C."/>
            <person name="Singh A."/>
            <person name="Wilkins M.J."/>
            <person name="Karaoz U."/>
            <person name="Brodie E.L."/>
            <person name="Williams K.H."/>
            <person name="Hubbard S.S."/>
            <person name="Banfield J.F."/>
        </authorList>
    </citation>
    <scope>NUCLEOTIDE SEQUENCE [LARGE SCALE GENOMIC DNA]</scope>
</reference>
<protein>
    <recommendedName>
        <fullName evidence="5">methionine adenosyltransferase</fullName>
        <ecNumber evidence="5">2.5.1.6</ecNumber>
    </recommendedName>
</protein>
<dbReference type="Gene3D" id="3.30.300.10">
    <property type="match status" value="3"/>
</dbReference>
<dbReference type="Proteomes" id="UP000176951">
    <property type="component" value="Unassembled WGS sequence"/>
</dbReference>
<dbReference type="InterPro" id="IPR022631">
    <property type="entry name" value="ADOMET_SYNTHASE_CS"/>
</dbReference>
<dbReference type="InterPro" id="IPR002133">
    <property type="entry name" value="S-AdoMet_synthetase"/>
</dbReference>
<dbReference type="EC" id="2.5.1.6" evidence="5"/>
<evidence type="ECO:0000256" key="3">
    <source>
        <dbReference type="ARBA" id="ARBA00005224"/>
    </source>
</evidence>
<comment type="pathway">
    <text evidence="3">Amino-acid biosynthesis; S-adenosyl-L-methionine biosynthesis; S-adenosyl-L-methionine from L-methionine: step 1/1.</text>
</comment>
<evidence type="ECO:0000313" key="18">
    <source>
        <dbReference type="Proteomes" id="UP000176951"/>
    </source>
</evidence>
<dbReference type="PROSITE" id="PS00376">
    <property type="entry name" value="ADOMET_SYNTHASE_1"/>
    <property type="match status" value="1"/>
</dbReference>
<accession>A0A1G2PV17</accession>
<evidence type="ECO:0000259" key="16">
    <source>
        <dbReference type="Pfam" id="PF02773"/>
    </source>
</evidence>
<evidence type="ECO:0000256" key="2">
    <source>
        <dbReference type="ARBA" id="ARBA00001958"/>
    </source>
</evidence>
<evidence type="ECO:0000256" key="8">
    <source>
        <dbReference type="ARBA" id="ARBA00022723"/>
    </source>
</evidence>
<keyword evidence="10" id="KW-0067">ATP-binding</keyword>
<name>A0A1G2PV17_9BACT</name>
<comment type="subcellular location">
    <subcellularLocation>
        <location evidence="13">Cytoplasm</location>
    </subcellularLocation>
</comment>
<dbReference type="InterPro" id="IPR022629">
    <property type="entry name" value="S-AdoMet_synt_central"/>
</dbReference>
<dbReference type="InterPro" id="IPR022628">
    <property type="entry name" value="S-AdoMet_synt_N"/>
</dbReference>
<sequence>MNIKTAEFVSPKHPDKICDFVADSLLDAFLQGDSNSRVALEVMGGHNLMVINGEVTSTVPIQHSNILENVGMSAPVLNIEQIVKGIVNPDFKVISNIVKQSSEIARGVDSGGAGDQGIMVGYACSETETLMPKEYELARNLCRKIYEVYPNDGKTQVTLEDGKVTTIVASFQNVTHDKLLGLTKSILSAEEYLINPAGDWQMGGFDSDTGLSGRKIVIDAYGPRVPVGGGSFSGKDYTKMDRSGAYMARKIAVDYLKKHNAKEVLVRLAYAIGKPLPVMAVAIIDGKEEQISGYDLSPKGIREFLQLDKVSFAEISQWGHFGNNFSWDK</sequence>
<evidence type="ECO:0000256" key="13">
    <source>
        <dbReference type="RuleBase" id="RU000542"/>
    </source>
</evidence>
<gene>
    <name evidence="17" type="ORF">A3A97_04635</name>
</gene>
<feature type="domain" description="S-adenosylmethionine synthetase N-terminal" evidence="14">
    <location>
        <begin position="3"/>
        <end position="70"/>
    </location>
</feature>
<keyword evidence="9" id="KW-0547">Nucleotide-binding</keyword>
<evidence type="ECO:0000256" key="1">
    <source>
        <dbReference type="ARBA" id="ARBA00001946"/>
    </source>
</evidence>
<evidence type="ECO:0000256" key="10">
    <source>
        <dbReference type="ARBA" id="ARBA00022840"/>
    </source>
</evidence>
<keyword evidence="11 13" id="KW-0460">Magnesium</keyword>
<keyword evidence="12 13" id="KW-0630">Potassium</keyword>
<feature type="domain" description="S-adenosylmethionine synthetase C-terminal" evidence="16">
    <location>
        <begin position="202"/>
        <end position="329"/>
    </location>
</feature>
<dbReference type="InterPro" id="IPR022636">
    <property type="entry name" value="S-AdoMet_synthetase_sfam"/>
</dbReference>
<evidence type="ECO:0000259" key="15">
    <source>
        <dbReference type="Pfam" id="PF02772"/>
    </source>
</evidence>
<proteinExistence type="inferred from homology"/>
<dbReference type="GO" id="GO:0046872">
    <property type="term" value="F:metal ion binding"/>
    <property type="evidence" value="ECO:0007669"/>
    <property type="project" value="UniProtKB-KW"/>
</dbReference>
<comment type="subunit">
    <text evidence="13">Homotetramer.</text>
</comment>
<dbReference type="Pfam" id="PF00438">
    <property type="entry name" value="S-AdoMet_synt_N"/>
    <property type="match status" value="1"/>
</dbReference>
<dbReference type="GO" id="GO:0006556">
    <property type="term" value="P:S-adenosylmethionine biosynthetic process"/>
    <property type="evidence" value="ECO:0007669"/>
    <property type="project" value="UniProtKB-UniPathway"/>
</dbReference>
<comment type="caution">
    <text evidence="17">The sequence shown here is derived from an EMBL/GenBank/DDBJ whole genome shotgun (WGS) entry which is preliminary data.</text>
</comment>
<evidence type="ECO:0000256" key="7">
    <source>
        <dbReference type="ARBA" id="ARBA00022679"/>
    </source>
</evidence>
<dbReference type="PROSITE" id="PS00377">
    <property type="entry name" value="ADOMET_SYNTHASE_2"/>
    <property type="match status" value="1"/>
</dbReference>
<evidence type="ECO:0000256" key="9">
    <source>
        <dbReference type="ARBA" id="ARBA00022741"/>
    </source>
</evidence>
<dbReference type="GO" id="GO:0005737">
    <property type="term" value="C:cytoplasm"/>
    <property type="evidence" value="ECO:0007669"/>
    <property type="project" value="UniProtKB-SubCell"/>
</dbReference>
<evidence type="ECO:0000259" key="14">
    <source>
        <dbReference type="Pfam" id="PF00438"/>
    </source>
</evidence>
<dbReference type="PANTHER" id="PTHR11964">
    <property type="entry name" value="S-ADENOSYLMETHIONINE SYNTHETASE"/>
    <property type="match status" value="1"/>
</dbReference>
<evidence type="ECO:0000256" key="6">
    <source>
        <dbReference type="ARBA" id="ARBA00022563"/>
    </source>
</evidence>
<keyword evidence="8 13" id="KW-0479">Metal-binding</keyword>
<dbReference type="GO" id="GO:0006730">
    <property type="term" value="P:one-carbon metabolic process"/>
    <property type="evidence" value="ECO:0007669"/>
    <property type="project" value="UniProtKB-KW"/>
</dbReference>
<dbReference type="GO" id="GO:0004478">
    <property type="term" value="F:methionine adenosyltransferase activity"/>
    <property type="evidence" value="ECO:0007669"/>
    <property type="project" value="UniProtKB-EC"/>
</dbReference>
<comment type="similarity">
    <text evidence="4">Belongs to the AdoMet synthase family.</text>
</comment>
<comment type="cofactor">
    <cofactor evidence="2">
        <name>K(+)</name>
        <dbReference type="ChEBI" id="CHEBI:29103"/>
    </cofactor>
</comment>
<evidence type="ECO:0000256" key="11">
    <source>
        <dbReference type="ARBA" id="ARBA00022842"/>
    </source>
</evidence>
<dbReference type="AlphaFoldDB" id="A0A1G2PV17"/>
<comment type="cofactor">
    <cofactor evidence="1">
        <name>Mg(2+)</name>
        <dbReference type="ChEBI" id="CHEBI:18420"/>
    </cofactor>
</comment>
<dbReference type="EMBL" id="MHSW01000012">
    <property type="protein sequence ID" value="OHA52168.1"/>
    <property type="molecule type" value="Genomic_DNA"/>
</dbReference>
<evidence type="ECO:0000256" key="4">
    <source>
        <dbReference type="ARBA" id="ARBA00009685"/>
    </source>
</evidence>
<dbReference type="Pfam" id="PF02773">
    <property type="entry name" value="S-AdoMet_synt_C"/>
    <property type="match status" value="1"/>
</dbReference>
<evidence type="ECO:0000313" key="17">
    <source>
        <dbReference type="EMBL" id="OHA52168.1"/>
    </source>
</evidence>
<dbReference type="InterPro" id="IPR022630">
    <property type="entry name" value="S-AdoMet_synt_C"/>
</dbReference>
<organism evidence="17 18">
    <name type="scientific">Candidatus Terrybacteria bacterium RIFCSPLOWO2_01_FULL_40_23</name>
    <dbReference type="NCBI Taxonomy" id="1802366"/>
    <lineage>
        <taxon>Bacteria</taxon>
        <taxon>Candidatus Terryibacteriota</taxon>
    </lineage>
</organism>
<dbReference type="GO" id="GO:0005524">
    <property type="term" value="F:ATP binding"/>
    <property type="evidence" value="ECO:0007669"/>
    <property type="project" value="UniProtKB-KW"/>
</dbReference>
<dbReference type="UniPathway" id="UPA00315">
    <property type="reaction ID" value="UER00080"/>
</dbReference>
<dbReference type="SUPFAM" id="SSF55973">
    <property type="entry name" value="S-adenosylmethionine synthetase"/>
    <property type="match status" value="3"/>
</dbReference>
<evidence type="ECO:0000256" key="12">
    <source>
        <dbReference type="ARBA" id="ARBA00022958"/>
    </source>
</evidence>
<dbReference type="Pfam" id="PF02772">
    <property type="entry name" value="S-AdoMet_synt_M"/>
    <property type="match status" value="1"/>
</dbReference>
<keyword evidence="6" id="KW-0554">One-carbon metabolism</keyword>
<evidence type="ECO:0000256" key="5">
    <source>
        <dbReference type="ARBA" id="ARBA00012828"/>
    </source>
</evidence>
<keyword evidence="7" id="KW-0808">Transferase</keyword>
<feature type="domain" description="S-adenosylmethionine synthetase central" evidence="15">
    <location>
        <begin position="112"/>
        <end position="175"/>
    </location>
</feature>